<organism evidence="1">
    <name type="scientific">Anguilla anguilla</name>
    <name type="common">European freshwater eel</name>
    <name type="synonym">Muraena anguilla</name>
    <dbReference type="NCBI Taxonomy" id="7936"/>
    <lineage>
        <taxon>Eukaryota</taxon>
        <taxon>Metazoa</taxon>
        <taxon>Chordata</taxon>
        <taxon>Craniata</taxon>
        <taxon>Vertebrata</taxon>
        <taxon>Euteleostomi</taxon>
        <taxon>Actinopterygii</taxon>
        <taxon>Neopterygii</taxon>
        <taxon>Teleostei</taxon>
        <taxon>Anguilliformes</taxon>
        <taxon>Anguillidae</taxon>
        <taxon>Anguilla</taxon>
    </lineage>
</organism>
<name>A0A0E9ULN8_ANGAN</name>
<accession>A0A0E9ULN8</accession>
<reference evidence="1" key="1">
    <citation type="submission" date="2014-11" db="EMBL/GenBank/DDBJ databases">
        <authorList>
            <person name="Amaro Gonzalez C."/>
        </authorList>
    </citation>
    <scope>NUCLEOTIDE SEQUENCE</scope>
</reference>
<reference evidence="1" key="2">
    <citation type="journal article" date="2015" name="Fish Shellfish Immunol.">
        <title>Early steps in the European eel (Anguilla anguilla)-Vibrio vulnificus interaction in the gills: Role of the RtxA13 toxin.</title>
        <authorList>
            <person name="Callol A."/>
            <person name="Pajuelo D."/>
            <person name="Ebbesson L."/>
            <person name="Teles M."/>
            <person name="MacKenzie S."/>
            <person name="Amaro C."/>
        </authorList>
    </citation>
    <scope>NUCLEOTIDE SEQUENCE</scope>
</reference>
<sequence>MALLSSQAGTSGTILSRFFMCGFSTGLSFNR</sequence>
<protein>
    <submittedName>
        <fullName evidence="1">Uncharacterized protein</fullName>
    </submittedName>
</protein>
<evidence type="ECO:0000313" key="1">
    <source>
        <dbReference type="EMBL" id="JAH66175.1"/>
    </source>
</evidence>
<dbReference type="AlphaFoldDB" id="A0A0E9ULN8"/>
<dbReference type="EMBL" id="GBXM01042402">
    <property type="protein sequence ID" value="JAH66175.1"/>
    <property type="molecule type" value="Transcribed_RNA"/>
</dbReference>
<proteinExistence type="predicted"/>